<feature type="non-terminal residue" evidence="2">
    <location>
        <position position="144"/>
    </location>
</feature>
<evidence type="ECO:0000313" key="2">
    <source>
        <dbReference type="EMBL" id="GMS93925.1"/>
    </source>
</evidence>
<protein>
    <recommendedName>
        <fullName evidence="4">G protein-coupled receptor</fullName>
    </recommendedName>
</protein>
<evidence type="ECO:0008006" key="4">
    <source>
        <dbReference type="Google" id="ProtNLM"/>
    </source>
</evidence>
<sequence>MCLKETSGLLTLLLKSLMYLSYACAAVVLIIYLLTLRSLRHHRNKMHDMQSRASIMSTEMKLLRQSLLVFSLYATSILSVFAISFAEPGAIFSFFVIAYIENLLNLSISAVYPICFLIMSGEMKRCVSFFLMERRHLFSIIIMT</sequence>
<gene>
    <name evidence="2" type="ORF">PENTCL1PPCAC_16100</name>
</gene>
<evidence type="ECO:0000313" key="3">
    <source>
        <dbReference type="Proteomes" id="UP001432027"/>
    </source>
</evidence>
<dbReference type="Gene3D" id="1.20.1070.10">
    <property type="entry name" value="Rhodopsin 7-helix transmembrane proteins"/>
    <property type="match status" value="1"/>
</dbReference>
<organism evidence="2 3">
    <name type="scientific">Pristionchus entomophagus</name>
    <dbReference type="NCBI Taxonomy" id="358040"/>
    <lineage>
        <taxon>Eukaryota</taxon>
        <taxon>Metazoa</taxon>
        <taxon>Ecdysozoa</taxon>
        <taxon>Nematoda</taxon>
        <taxon>Chromadorea</taxon>
        <taxon>Rhabditida</taxon>
        <taxon>Rhabditina</taxon>
        <taxon>Diplogasteromorpha</taxon>
        <taxon>Diplogasteroidea</taxon>
        <taxon>Neodiplogasteridae</taxon>
        <taxon>Pristionchus</taxon>
    </lineage>
</organism>
<keyword evidence="1" id="KW-0472">Membrane</keyword>
<reference evidence="2" key="1">
    <citation type="submission" date="2023-10" db="EMBL/GenBank/DDBJ databases">
        <title>Genome assembly of Pristionchus species.</title>
        <authorList>
            <person name="Yoshida K."/>
            <person name="Sommer R.J."/>
        </authorList>
    </citation>
    <scope>NUCLEOTIDE SEQUENCE</scope>
    <source>
        <strain evidence="2">RS0144</strain>
    </source>
</reference>
<dbReference type="AlphaFoldDB" id="A0AAV5THU4"/>
<keyword evidence="1" id="KW-0812">Transmembrane</keyword>
<evidence type="ECO:0000256" key="1">
    <source>
        <dbReference type="SAM" id="Phobius"/>
    </source>
</evidence>
<dbReference type="PANTHER" id="PTHR22718:SF25">
    <property type="entry name" value="G-PROTEIN COUPLED RECEPTORS FAMILY 1 PROFILE DOMAIN-CONTAINING PROTEIN"/>
    <property type="match status" value="1"/>
</dbReference>
<proteinExistence type="predicted"/>
<name>A0AAV5THU4_9BILA</name>
<feature type="transmembrane region" description="Helical" evidence="1">
    <location>
        <begin position="17"/>
        <end position="36"/>
    </location>
</feature>
<keyword evidence="3" id="KW-1185">Reference proteome</keyword>
<dbReference type="EMBL" id="BTSX01000004">
    <property type="protein sequence ID" value="GMS93925.1"/>
    <property type="molecule type" value="Genomic_DNA"/>
</dbReference>
<feature type="transmembrane region" description="Helical" evidence="1">
    <location>
        <begin position="66"/>
        <end position="85"/>
    </location>
</feature>
<accession>A0AAV5THU4</accession>
<feature type="transmembrane region" description="Helical" evidence="1">
    <location>
        <begin position="91"/>
        <end position="119"/>
    </location>
</feature>
<dbReference type="SUPFAM" id="SSF81321">
    <property type="entry name" value="Family A G protein-coupled receptor-like"/>
    <property type="match status" value="1"/>
</dbReference>
<dbReference type="PANTHER" id="PTHR22718">
    <property type="entry name" value="SERPENTINE RECEPTOR, CLASS X"/>
    <property type="match status" value="1"/>
</dbReference>
<keyword evidence="1" id="KW-1133">Transmembrane helix</keyword>
<comment type="caution">
    <text evidence="2">The sequence shown here is derived from an EMBL/GenBank/DDBJ whole genome shotgun (WGS) entry which is preliminary data.</text>
</comment>
<dbReference type="Proteomes" id="UP001432027">
    <property type="component" value="Unassembled WGS sequence"/>
</dbReference>